<keyword evidence="5" id="KW-0808">Transferase</keyword>
<dbReference type="Pfam" id="PF22953">
    <property type="entry name" value="SpnB_Rossmann"/>
    <property type="match status" value="1"/>
</dbReference>
<dbReference type="InterPro" id="IPR036291">
    <property type="entry name" value="NAD(P)-bd_dom_sf"/>
</dbReference>
<dbReference type="SMART" id="SM00825">
    <property type="entry name" value="PKS_KS"/>
    <property type="match status" value="1"/>
</dbReference>
<dbReference type="InterPro" id="IPR050091">
    <property type="entry name" value="PKS_NRPS_Biosynth_Enz"/>
</dbReference>
<sequence length="2256" mass="233893">MTSGEHAPVDRQAQVEKALRASMKETERLRRQNQRLLAQRSEPIAIVSMGCRYPGGIRSPEQLWELVDSGGDAIGEFPADRGWDLAELRDAGTDARGNEVTRRGGFLDGVADFDPGFFGISPREALSMDPQQRLLLEVSWEAVERAGIDPAALRGTRTGAFIGTNGQDYAYLVVRSLADADGDVGTGIAAGAVSGRLSYELGLEGPAVTVDTACSSSLVAVHQAVHALRAEECSLALAGGVNVMCTPGALLEFSRQGGLATDGRCKAFSDAADGTGWAEGVGVLVLERLSDARRNGHPVLALVRGSAVNSDGASNGFTAPSGRAQQRVIRQALSAAELSTSDVDLVEAHGTGTSLGDPIEASSLLATYGQDRAEPLRLGSIKSNLGHAQAAAGVAGVIKVVQAMRHGVLPRTLHCDPPSSHVDWSSGAVELLAAAEPWPETGRPRRAAVSSFGVSGTNAHAILEQAPEDTADAAETPPDDAPSGDGRAGALADAGSAVAASAGGPAAAPPGPVPWLVSGRTEQALRDQVGALLAHLDAHPGARAEDVAFSLATTRTACEHRLAAVGADRTELRDALAGWLDDTAAGAHRGLVERPAKLAVLFSGQGAQRAGAGRELAARFPAFADALAEVLAELDPHLDRPLRELLFAEPGSADAALLDRTGYAQPALFAVEVALHRLLESWGVTTGFAAGHSLGEITAAHVAGVLSLPDAAALVAARGRLMQALPAGGAMLAVRATEAEVAPLLTDRVAVAAVNAPGSVVLSGAADELDAVRQRLDADGRTTTRLAVSHAFHSPLVDPVLDEFRAVVRRCTFGRPRLPLVSNLTGRTATAEELADPEHWVRHVREPVRFADGVRALAADGASVFLEVGPDSALCSMAQETLDPGTPVIPVLRRDRDDRTAAVTALARLHVAGVPVDWAEFFAGGAERVALPTYAFQHERYWPDAAPRAGDAAGLGLAEAEHPLLGAAVDEADGGGVLFTGRLSLATYPWLADHVVGGQVFFPGTGFLELAVRAADQVGCAQVEDLTLAAPLVLPARGAVQVQLRVDAADDAGRRELRLHSRPADDPGAPWTRHATGLLAEPEHVLDFDASAWPPPGSSEVDIASLYDDYAATGLDYGPVFRGLRAVWQRGAEHFAEVRLPAEVRDAESYGLHPALLDAVLHATVFAAAEHDGRGLLPFSWSGASLHASGAAVLRVRITRSGRDSVRLVAADPQGIPVLSVDSLVLREAGPAAAAPAGQDELNSLFHVDWVPHRGADATPPAARWAVLGPDEFGLGVPEVVASLAALPDPVPDFVAVPLRGARTSPDEVRALNGRVLELVRQWLAEDRFAAARLVFVTRGAVADGPGADLAAASAWGLVRSAQAEHPGRFLLLDLDDLDDLDDLGDLGEPGGAGGLDGSGELSDSDDLGTASGAARSGAGPDGAVAGGSAAAVPAVVPGLVAADEPQAVLRGGEPHVARLAPLATAGSLVPPAGTPWHLDSAAGGSLDDLELVPFPQAAEPLTGRDVRVRIEAAGVNFRDVLNALGMYPGEAGPFGSEAAGVVVDTGPEVVDLRPGDRVLGMVFGGFGPLGTVDERFLARVPAAWSWPTAASVPLVFLTAYHGLVDLAGLRAGEKVLVHAGAGGVGMAAIQLAHHLGAEVFATASEGKQHVLRSLGVADDHIASSRDTAFEAAFARVAGDGGIDVVLNALSGEFIDASLRLQPSGGRFVEMGKTDLRADVPGVRYRSFDLGLVDPDRIQEMLRAVLGLFDSGALRPLPVRTWDVRRAPEAFRHMSLARHTGKIVLTVPRGWDPDGTVLITGGTGGLGAELARHLVAERGVRHLLLASRRGPEAPGAAELRAELAEHGAEVVLAACDVAERDAARELVGAVPAAHPLTAVVHTAGVLDDGIVDALTPQRLDAVLRPKVDGAWHLHELTADLDLAAFVVYSSVSGVLGSAGQANYAAGNVFLDALARYRRSRGLPATSLAWGAWEQGVGMTAGLDERDLRRIGDNGMPPLPVERGLALFDTAIGADEPLVVPLGIGSAAPRAQGEVPALLRGLVRSTRRLAAAADPAAERAGLAERLAGLRGPEREQELVLLVRDAAAAVLGHGSAAEIGAEREFRRIGFDSLTAVELRNRLAATTGVRLPSTLVFDHPTPLAVAGVLAAELGGADDADHAGGPAGPGGPNRSAGLGGTALLAELDHLEHALAAAESGAEVRREVTTRLHGLLERYGDTARHGDEETAEPAVGERIQGASADDLLTFIDNELGRRTQP</sequence>
<keyword evidence="6" id="KW-0045">Antibiotic biosynthesis</keyword>
<dbReference type="Gene3D" id="3.30.70.3290">
    <property type="match status" value="1"/>
</dbReference>
<dbReference type="InterPro" id="IPR018201">
    <property type="entry name" value="Ketoacyl_synth_AS"/>
</dbReference>
<dbReference type="SUPFAM" id="SSF53901">
    <property type="entry name" value="Thiolase-like"/>
    <property type="match status" value="1"/>
</dbReference>
<evidence type="ECO:0000256" key="7">
    <source>
        <dbReference type="ARBA" id="ARBA00023268"/>
    </source>
</evidence>
<protein>
    <submittedName>
        <fullName evidence="15">Uncharacterized protein</fullName>
    </submittedName>
</protein>
<evidence type="ECO:0000256" key="2">
    <source>
        <dbReference type="ARBA" id="ARBA00004792"/>
    </source>
</evidence>
<dbReference type="InterPro" id="IPR013968">
    <property type="entry name" value="PKS_KR"/>
</dbReference>
<dbReference type="PROSITE" id="PS00606">
    <property type="entry name" value="KS3_1"/>
    <property type="match status" value="1"/>
</dbReference>
<dbReference type="InterPro" id="IPR016035">
    <property type="entry name" value="Acyl_Trfase/lysoPLipase"/>
</dbReference>
<dbReference type="EMBL" id="BAAAYK010000038">
    <property type="protein sequence ID" value="GAA3356477.1"/>
    <property type="molecule type" value="Genomic_DNA"/>
</dbReference>
<dbReference type="InterPro" id="IPR057326">
    <property type="entry name" value="KR_dom"/>
</dbReference>
<dbReference type="SMART" id="SM00823">
    <property type="entry name" value="PKS_PP"/>
    <property type="match status" value="1"/>
</dbReference>
<dbReference type="InterPro" id="IPR036736">
    <property type="entry name" value="ACP-like_sf"/>
</dbReference>
<dbReference type="PROSITE" id="PS52004">
    <property type="entry name" value="KS3_2"/>
    <property type="match status" value="1"/>
</dbReference>
<keyword evidence="3" id="KW-0596">Phosphopantetheine</keyword>
<dbReference type="InterPro" id="IPR049900">
    <property type="entry name" value="PKS_mFAS_DH"/>
</dbReference>
<dbReference type="SMART" id="SM00829">
    <property type="entry name" value="PKS_ER"/>
    <property type="match status" value="1"/>
</dbReference>
<evidence type="ECO:0000259" key="13">
    <source>
        <dbReference type="PROSITE" id="PS52019"/>
    </source>
</evidence>
<reference evidence="15" key="3">
    <citation type="submission" date="2023-12" db="EMBL/GenBank/DDBJ databases">
        <authorList>
            <person name="Sun Q."/>
            <person name="Inoue M."/>
        </authorList>
    </citation>
    <scope>NUCLEOTIDE SEQUENCE</scope>
    <source>
        <strain evidence="15">JCM 9687</strain>
    </source>
</reference>
<dbReference type="Pfam" id="PF14765">
    <property type="entry name" value="PS-DH"/>
    <property type="match status" value="1"/>
</dbReference>
<gene>
    <name evidence="14" type="ORF">GCM10020366_09320</name>
    <name evidence="15" type="ORF">GCM10020366_20670</name>
</gene>
<dbReference type="SUPFAM" id="SSF51735">
    <property type="entry name" value="NAD(P)-binding Rossmann-fold domains"/>
    <property type="match status" value="3"/>
</dbReference>
<dbReference type="InterPro" id="IPR055123">
    <property type="entry name" value="SpnB-like_Rossmann"/>
</dbReference>
<feature type="active site" description="Proton donor; for dehydratase activity" evidence="9">
    <location>
        <position position="1158"/>
    </location>
</feature>
<keyword evidence="8" id="KW-0012">Acyltransferase</keyword>
<dbReference type="PANTHER" id="PTHR43775">
    <property type="entry name" value="FATTY ACID SYNTHASE"/>
    <property type="match status" value="1"/>
</dbReference>
<reference evidence="15" key="1">
    <citation type="journal article" date="2014" name="Int. J. Syst. Evol. Microbiol.">
        <title>Complete genome of a new Firmicutes species belonging to the dominant human colonic microbiota ('Ruminococcus bicirculans') reveals two chromosomes and a selective capacity to utilize plant glucans.</title>
        <authorList>
            <consortium name="NISC Comparative Sequencing Program"/>
            <person name="Wegmann U."/>
            <person name="Louis P."/>
            <person name="Goesmann A."/>
            <person name="Henrissat B."/>
            <person name="Duncan S.H."/>
            <person name="Flint H.J."/>
        </authorList>
    </citation>
    <scope>NUCLEOTIDE SEQUENCE</scope>
    <source>
        <strain evidence="15">JCM 9687</strain>
    </source>
</reference>
<dbReference type="InterPro" id="IPR016036">
    <property type="entry name" value="Malonyl_transacylase_ACP-bd"/>
</dbReference>
<dbReference type="SUPFAM" id="SSF52151">
    <property type="entry name" value="FabD/lysophospholipase-like"/>
    <property type="match status" value="1"/>
</dbReference>
<dbReference type="Pfam" id="PF08240">
    <property type="entry name" value="ADH_N"/>
    <property type="match status" value="1"/>
</dbReference>
<dbReference type="InterPro" id="IPR020806">
    <property type="entry name" value="PKS_PP-bd"/>
</dbReference>
<dbReference type="SUPFAM" id="SSF50129">
    <property type="entry name" value="GroES-like"/>
    <property type="match status" value="1"/>
</dbReference>
<dbReference type="InterPro" id="IPR014043">
    <property type="entry name" value="Acyl_transferase_dom"/>
</dbReference>
<feature type="compositionally biased region" description="Low complexity" evidence="10">
    <location>
        <begin position="1408"/>
        <end position="1427"/>
    </location>
</feature>
<evidence type="ECO:0000256" key="10">
    <source>
        <dbReference type="SAM" id="MobiDB-lite"/>
    </source>
</evidence>
<dbReference type="Pfam" id="PF22621">
    <property type="entry name" value="CurL-like_PKS_C"/>
    <property type="match status" value="1"/>
</dbReference>
<evidence type="ECO:0000256" key="6">
    <source>
        <dbReference type="ARBA" id="ARBA00023194"/>
    </source>
</evidence>
<dbReference type="PROSITE" id="PS00012">
    <property type="entry name" value="PHOSPHOPANTETHEINE"/>
    <property type="match status" value="1"/>
</dbReference>
<dbReference type="Pfam" id="PF21089">
    <property type="entry name" value="PKS_DH_N"/>
    <property type="match status" value="1"/>
</dbReference>
<dbReference type="Gene3D" id="3.10.129.110">
    <property type="entry name" value="Polyketide synthase dehydratase"/>
    <property type="match status" value="1"/>
</dbReference>
<dbReference type="InterPro" id="IPR014030">
    <property type="entry name" value="Ketoacyl_synth_N"/>
</dbReference>
<dbReference type="Pfam" id="PF08990">
    <property type="entry name" value="Docking"/>
    <property type="match status" value="1"/>
</dbReference>
<feature type="region of interest" description="Disordered" evidence="10">
    <location>
        <begin position="469"/>
        <end position="515"/>
    </location>
</feature>
<feature type="domain" description="Carrier" evidence="11">
    <location>
        <begin position="2075"/>
        <end position="2150"/>
    </location>
</feature>
<dbReference type="InterPro" id="IPR020843">
    <property type="entry name" value="ER"/>
</dbReference>
<dbReference type="InterPro" id="IPR013154">
    <property type="entry name" value="ADH-like_N"/>
</dbReference>
<dbReference type="Pfam" id="PF08659">
    <property type="entry name" value="KR"/>
    <property type="match status" value="1"/>
</dbReference>
<dbReference type="PROSITE" id="PS52019">
    <property type="entry name" value="PKS_MFAS_DH"/>
    <property type="match status" value="1"/>
</dbReference>
<dbReference type="RefSeq" id="WP_344924499.1">
    <property type="nucleotide sequence ID" value="NZ_BAAAYK010000038.1"/>
</dbReference>
<dbReference type="InterPro" id="IPR042104">
    <property type="entry name" value="PKS_dehydratase_sf"/>
</dbReference>
<dbReference type="CDD" id="cd00833">
    <property type="entry name" value="PKS"/>
    <property type="match status" value="1"/>
</dbReference>
<dbReference type="Pfam" id="PF13602">
    <property type="entry name" value="ADH_zinc_N_2"/>
    <property type="match status" value="1"/>
</dbReference>
<dbReference type="SUPFAM" id="SSF55048">
    <property type="entry name" value="Probable ACP-binding domain of malonyl-CoA ACP transacylase"/>
    <property type="match status" value="1"/>
</dbReference>
<dbReference type="SMART" id="SM00822">
    <property type="entry name" value="PKS_KR"/>
    <property type="match status" value="1"/>
</dbReference>
<dbReference type="Gene3D" id="1.10.1200.10">
    <property type="entry name" value="ACP-like"/>
    <property type="match status" value="1"/>
</dbReference>
<dbReference type="InterPro" id="IPR020807">
    <property type="entry name" value="PKS_DH"/>
</dbReference>
<name>A0ABP6RP31_9PSEU</name>
<dbReference type="SMART" id="SM00827">
    <property type="entry name" value="PKS_AT"/>
    <property type="match status" value="1"/>
</dbReference>
<dbReference type="Gene3D" id="3.40.50.720">
    <property type="entry name" value="NAD(P)-binding Rossmann-like Domain"/>
    <property type="match status" value="1"/>
</dbReference>
<feature type="domain" description="PKS/mFAS DH" evidence="13">
    <location>
        <begin position="962"/>
        <end position="1235"/>
    </location>
</feature>
<comment type="pathway">
    <text evidence="2">Antibiotic biosynthesis.</text>
</comment>
<dbReference type="InterPro" id="IPR011032">
    <property type="entry name" value="GroES-like_sf"/>
</dbReference>
<evidence type="ECO:0000259" key="12">
    <source>
        <dbReference type="PROSITE" id="PS52004"/>
    </source>
</evidence>
<reference evidence="16" key="2">
    <citation type="journal article" date="2019" name="Int. J. Syst. Evol. Microbiol.">
        <title>The Global Catalogue of Microorganisms (GCM) 10K type strain sequencing project: providing services to taxonomists for standard genome sequencing and annotation.</title>
        <authorList>
            <consortium name="The Broad Institute Genomics Platform"/>
            <consortium name="The Broad Institute Genome Sequencing Center for Infectious Disease"/>
            <person name="Wu L."/>
            <person name="Ma J."/>
        </authorList>
    </citation>
    <scope>NUCLEOTIDE SEQUENCE [LARGE SCALE GENOMIC DNA]</scope>
    <source>
        <strain evidence="16">JCM 9687</strain>
    </source>
</reference>
<evidence type="ECO:0000259" key="11">
    <source>
        <dbReference type="PROSITE" id="PS50075"/>
    </source>
</evidence>
<dbReference type="PROSITE" id="PS50075">
    <property type="entry name" value="CARRIER"/>
    <property type="match status" value="1"/>
</dbReference>
<feature type="active site" description="Proton acceptor; for dehydratase activity" evidence="9">
    <location>
        <position position="994"/>
    </location>
</feature>
<dbReference type="InterPro" id="IPR015083">
    <property type="entry name" value="NorB/c/GfsB-D-like_docking"/>
</dbReference>
<evidence type="ECO:0000313" key="16">
    <source>
        <dbReference type="Proteomes" id="UP001500483"/>
    </source>
</evidence>
<dbReference type="Pfam" id="PF00109">
    <property type="entry name" value="ketoacyl-synt"/>
    <property type="match status" value="1"/>
</dbReference>
<feature type="compositionally biased region" description="Gly residues" evidence="10">
    <location>
        <begin position="1388"/>
        <end position="1398"/>
    </location>
</feature>
<dbReference type="InterPro" id="IPR016039">
    <property type="entry name" value="Thiolase-like"/>
</dbReference>
<dbReference type="SMART" id="SM00826">
    <property type="entry name" value="PKS_DH"/>
    <property type="match status" value="1"/>
</dbReference>
<dbReference type="Gene3D" id="3.40.50.11460">
    <property type="match status" value="1"/>
</dbReference>
<dbReference type="Pfam" id="PF02801">
    <property type="entry name" value="Ketoacyl-synt_C"/>
    <property type="match status" value="1"/>
</dbReference>
<dbReference type="Pfam" id="PF00698">
    <property type="entry name" value="Acyl_transf_1"/>
    <property type="match status" value="1"/>
</dbReference>
<feature type="domain" description="Ketosynthase family 3 (KS3)" evidence="12">
    <location>
        <begin position="41"/>
        <end position="465"/>
    </location>
</feature>
<dbReference type="InterPro" id="IPR049552">
    <property type="entry name" value="PKS_DH_N"/>
</dbReference>
<comment type="cofactor">
    <cofactor evidence="1">
        <name>pantetheine 4'-phosphate</name>
        <dbReference type="ChEBI" id="CHEBI:47942"/>
    </cofactor>
</comment>
<keyword evidence="16" id="KW-1185">Reference proteome</keyword>
<dbReference type="PANTHER" id="PTHR43775:SF51">
    <property type="entry name" value="INACTIVE PHENOLPHTHIOCEROL SYNTHESIS POLYKETIDE SYNTHASE TYPE I PKS1-RELATED"/>
    <property type="match status" value="1"/>
</dbReference>
<evidence type="ECO:0000256" key="3">
    <source>
        <dbReference type="ARBA" id="ARBA00022450"/>
    </source>
</evidence>
<dbReference type="Gene3D" id="3.40.47.10">
    <property type="match status" value="1"/>
</dbReference>
<keyword evidence="7" id="KW-0511">Multifunctional enzyme</keyword>
<dbReference type="CDD" id="cd08956">
    <property type="entry name" value="KR_3_FAS_SDR_x"/>
    <property type="match status" value="1"/>
</dbReference>
<feature type="region of interest" description="N-terminal hotdog fold" evidence="9">
    <location>
        <begin position="962"/>
        <end position="1086"/>
    </location>
</feature>
<dbReference type="SUPFAM" id="SSF47336">
    <property type="entry name" value="ACP-like"/>
    <property type="match status" value="1"/>
</dbReference>
<accession>A0ABP6RP31</accession>
<dbReference type="InterPro" id="IPR049551">
    <property type="entry name" value="PKS_DH_C"/>
</dbReference>
<organism evidence="15 16">
    <name type="scientific">Saccharopolyspora gregorii</name>
    <dbReference type="NCBI Taxonomy" id="33914"/>
    <lineage>
        <taxon>Bacteria</taxon>
        <taxon>Bacillati</taxon>
        <taxon>Actinomycetota</taxon>
        <taxon>Actinomycetes</taxon>
        <taxon>Pseudonocardiales</taxon>
        <taxon>Pseudonocardiaceae</taxon>
        <taxon>Saccharopolyspora</taxon>
    </lineage>
</organism>
<feature type="region of interest" description="C-terminal hotdog fold" evidence="9">
    <location>
        <begin position="1098"/>
        <end position="1235"/>
    </location>
</feature>
<dbReference type="InterPro" id="IPR014031">
    <property type="entry name" value="Ketoacyl_synth_C"/>
</dbReference>
<evidence type="ECO:0000256" key="8">
    <source>
        <dbReference type="ARBA" id="ARBA00023315"/>
    </source>
</evidence>
<evidence type="ECO:0000256" key="9">
    <source>
        <dbReference type="PROSITE-ProRule" id="PRU01363"/>
    </source>
</evidence>
<evidence type="ECO:0000256" key="4">
    <source>
        <dbReference type="ARBA" id="ARBA00022553"/>
    </source>
</evidence>
<feature type="region of interest" description="Disordered" evidence="10">
    <location>
        <begin position="1384"/>
        <end position="1427"/>
    </location>
</feature>
<proteinExistence type="predicted"/>
<dbReference type="CDD" id="cd05195">
    <property type="entry name" value="enoyl_red"/>
    <property type="match status" value="1"/>
</dbReference>
<dbReference type="InterPro" id="IPR006162">
    <property type="entry name" value="Ppantetheine_attach_site"/>
</dbReference>
<dbReference type="InterPro" id="IPR009081">
    <property type="entry name" value="PP-bd_ACP"/>
</dbReference>
<dbReference type="InterPro" id="IPR001227">
    <property type="entry name" value="Ac_transferase_dom_sf"/>
</dbReference>
<feature type="compositionally biased region" description="Low complexity" evidence="10">
    <location>
        <begin position="484"/>
        <end position="506"/>
    </location>
</feature>
<dbReference type="InterPro" id="IPR020841">
    <property type="entry name" value="PKS_Beta-ketoAc_synthase_dom"/>
</dbReference>
<evidence type="ECO:0000256" key="5">
    <source>
        <dbReference type="ARBA" id="ARBA00022679"/>
    </source>
</evidence>
<dbReference type="Proteomes" id="UP001500483">
    <property type="component" value="Unassembled WGS sequence"/>
</dbReference>
<dbReference type="Gene3D" id="3.90.180.10">
    <property type="entry name" value="Medium-chain alcohol dehydrogenases, catalytic domain"/>
    <property type="match status" value="1"/>
</dbReference>
<evidence type="ECO:0000313" key="15">
    <source>
        <dbReference type="EMBL" id="GAA3356477.1"/>
    </source>
</evidence>
<keyword evidence="4" id="KW-0597">Phosphoprotein</keyword>
<evidence type="ECO:0000256" key="1">
    <source>
        <dbReference type="ARBA" id="ARBA00001957"/>
    </source>
</evidence>
<dbReference type="Pfam" id="PF00550">
    <property type="entry name" value="PP-binding"/>
    <property type="match status" value="1"/>
</dbReference>
<evidence type="ECO:0000313" key="14">
    <source>
        <dbReference type="EMBL" id="GAA3354009.1"/>
    </source>
</evidence>
<dbReference type="Gene3D" id="3.40.366.10">
    <property type="entry name" value="Malonyl-Coenzyme A Acyl Carrier Protein, domain 2"/>
    <property type="match status" value="1"/>
</dbReference>
<comment type="caution">
    <text evidence="15">The sequence shown here is derived from an EMBL/GenBank/DDBJ whole genome shotgun (WGS) entry which is preliminary data.</text>
</comment>
<dbReference type="EMBL" id="BAAAYK010000027">
    <property type="protein sequence ID" value="GAA3354009.1"/>
    <property type="molecule type" value="Genomic_DNA"/>
</dbReference>